<evidence type="ECO:0000259" key="1">
    <source>
        <dbReference type="Pfam" id="PF17921"/>
    </source>
</evidence>
<gene>
    <name evidence="2" type="ORF">O181_054529</name>
</gene>
<accession>A0A9Q3E4R8</accession>
<feature type="domain" description="Integrase zinc-binding" evidence="1">
    <location>
        <begin position="47"/>
        <end position="104"/>
    </location>
</feature>
<dbReference type="InterPro" id="IPR012337">
    <property type="entry name" value="RNaseH-like_sf"/>
</dbReference>
<dbReference type="PANTHER" id="PTHR37984:SF5">
    <property type="entry name" value="PROTEIN NYNRIN-LIKE"/>
    <property type="match status" value="1"/>
</dbReference>
<dbReference type="GO" id="GO:0003676">
    <property type="term" value="F:nucleic acid binding"/>
    <property type="evidence" value="ECO:0007669"/>
    <property type="project" value="InterPro"/>
</dbReference>
<dbReference type="EMBL" id="AVOT02024244">
    <property type="protein sequence ID" value="MBW0514814.1"/>
    <property type="molecule type" value="Genomic_DNA"/>
</dbReference>
<dbReference type="Gene3D" id="1.10.340.70">
    <property type="match status" value="1"/>
</dbReference>
<keyword evidence="3" id="KW-1185">Reference proteome</keyword>
<evidence type="ECO:0000313" key="2">
    <source>
        <dbReference type="EMBL" id="MBW0514814.1"/>
    </source>
</evidence>
<evidence type="ECO:0000313" key="3">
    <source>
        <dbReference type="Proteomes" id="UP000765509"/>
    </source>
</evidence>
<comment type="caution">
    <text evidence="2">The sequence shown here is derived from an EMBL/GenBank/DDBJ whole genome shotgun (WGS) entry which is preliminary data.</text>
</comment>
<name>A0A9Q3E4R8_9BASI</name>
<dbReference type="SUPFAM" id="SSF53098">
    <property type="entry name" value="Ribonuclease H-like"/>
    <property type="match status" value="1"/>
</dbReference>
<organism evidence="2 3">
    <name type="scientific">Austropuccinia psidii MF-1</name>
    <dbReference type="NCBI Taxonomy" id="1389203"/>
    <lineage>
        <taxon>Eukaryota</taxon>
        <taxon>Fungi</taxon>
        <taxon>Dikarya</taxon>
        <taxon>Basidiomycota</taxon>
        <taxon>Pucciniomycotina</taxon>
        <taxon>Pucciniomycetes</taxon>
        <taxon>Pucciniales</taxon>
        <taxon>Sphaerophragmiaceae</taxon>
        <taxon>Austropuccinia</taxon>
    </lineage>
</organism>
<dbReference type="Pfam" id="PF17921">
    <property type="entry name" value="Integrase_H2C2"/>
    <property type="match status" value="1"/>
</dbReference>
<dbReference type="InterPro" id="IPR041588">
    <property type="entry name" value="Integrase_H2C2"/>
</dbReference>
<dbReference type="AlphaFoldDB" id="A0A9Q3E4R8"/>
<dbReference type="Proteomes" id="UP000765509">
    <property type="component" value="Unassembled WGS sequence"/>
</dbReference>
<proteinExistence type="predicted"/>
<reference evidence="2" key="1">
    <citation type="submission" date="2021-03" db="EMBL/GenBank/DDBJ databases">
        <title>Draft genome sequence of rust myrtle Austropuccinia psidii MF-1, a brazilian biotype.</title>
        <authorList>
            <person name="Quecine M.C."/>
            <person name="Pachon D.M.R."/>
            <person name="Bonatelli M.L."/>
            <person name="Correr F.H."/>
            <person name="Franceschini L.M."/>
            <person name="Leite T.F."/>
            <person name="Margarido G.R.A."/>
            <person name="Almeida C.A."/>
            <person name="Ferrarezi J.A."/>
            <person name="Labate C.A."/>
        </authorList>
    </citation>
    <scope>NUCLEOTIDE SEQUENCE</scope>
    <source>
        <strain evidence="2">MF-1</strain>
    </source>
</reference>
<dbReference type="Gene3D" id="3.30.420.10">
    <property type="entry name" value="Ribonuclease H-like superfamily/Ribonuclease H"/>
    <property type="match status" value="1"/>
</dbReference>
<sequence length="214" mass="24985">MKYCKDPSLSSKLDEVWKKAYYEGIFHLLDGIIYHRTKHTCVINMKDRTLINTLLHECHDSVVSGHLSKDKTLGRVKTCSWWLNWKKDVSKSCQTCDRCQKENRSTGKKFGMIIQIQEPKFPWVIAHMDWVTALPPGGERSFNSCLVLADRYRKNPMFLPFHKDDTAMDTAIMIWNIVISHTGFFQNIISDIDPKFTSELWKNIHNLFRTKVSS</sequence>
<dbReference type="InterPro" id="IPR050951">
    <property type="entry name" value="Retrovirus_Pol_polyprotein"/>
</dbReference>
<dbReference type="InterPro" id="IPR036397">
    <property type="entry name" value="RNaseH_sf"/>
</dbReference>
<dbReference type="PANTHER" id="PTHR37984">
    <property type="entry name" value="PROTEIN CBG26694"/>
    <property type="match status" value="1"/>
</dbReference>
<protein>
    <recommendedName>
        <fullName evidence="1">Integrase zinc-binding domain-containing protein</fullName>
    </recommendedName>
</protein>